<dbReference type="Gene3D" id="2.170.260.10">
    <property type="entry name" value="paz domain"/>
    <property type="match status" value="1"/>
</dbReference>
<dbReference type="SUPFAM" id="SSF53098">
    <property type="entry name" value="Ribonuclease H-like"/>
    <property type="match status" value="1"/>
</dbReference>
<dbReference type="InterPro" id="IPR036085">
    <property type="entry name" value="PAZ_dom_sf"/>
</dbReference>
<sequence>MGPIHQGGSYGGDGHVDRGSTAVYPTISAVLQAEMKNENMLVRNFMGVTRTAVQNPYRPFYGTKGRLVEFETNYFPTTLPPELILHRYSITIDAVYDKEGKKLPEPKSKKLKQIIRLLLSYLESKNLKPKIHIATDFRANLICSGQILQHLWDPEIKYFHEDDNAPGINPPKYRLRIAETLPPLKVLELLDFLASTEIVARYEHRESMLQALNILLSHHAKSTRTITMIGGNRAYPRANSGDTEKQVLREGLQAIRGYFLSVRLANFRTLVNVNVSHGAFYEAVKLPKLIENWKSRKNLLGDDEKHWQKLEAFLKGVKLRTEYLRDENGNRITKVRSVKGFASPQDGGGETPPPHVELFVAPPSQVWFYFDGKREFSKQRYKLKDGKGVIKHKKISVDEFFASKHTITSNPEGKYPVINFGSKRDPTYVPAEACTVEPGQLAKLTPDQTDAMLSFAVRPPSQNASSIKFKGLPALGLSPEGPKMEQFDLKIDRKMIKVCGRILNLPPILYKGNVSAVSVRGGWNMLNVQFENPVPKATDKKLNNWGCLRLRDWSSNSASDKYGSAISEFRRIFGNCGIVTGHPLQEWTLKSDGRQDFTDRIHGGTIEGTIREAHWKRMNILLVILPTKEIVLYNRIKRCSDVTEGIHTVCVIGQSDKFFKVNGTYLANVALKFNLKLGGINHKLNDVDMGIISKGRTMVVGIDVVHPSPGSGKASVAPMVASIDKDLAQWPVDLRVQVRKGQEMLDKIREMLATRLTLWSKHHNAYPENILVYRDGVSESQYKQVLDEELKHMREASERQYSAVHQTPPRFTLIIVGKRHHTRFSPPPKHPASDNNGNPNRGLVVDRGITEARNWDFFLQSHTAIKGTARPAHYYVLWDEILTNMKLDSVHESIEPGIQPADRLERLTHSLCYLFGRATKAVSIPAPVYYADIACERAGRYLAEVPTDSESATTDKTAMTDTQRTKLCHDLQERIKVHEALKDTMFHV</sequence>
<proteinExistence type="predicted"/>
<dbReference type="Gene3D" id="3.40.50.2300">
    <property type="match status" value="1"/>
</dbReference>
<evidence type="ECO:0000259" key="2">
    <source>
        <dbReference type="PROSITE" id="PS50822"/>
    </source>
</evidence>
<gene>
    <name evidence="3" type="ORF">ALECFALPRED_004980</name>
</gene>
<dbReference type="Pfam" id="PF08699">
    <property type="entry name" value="ArgoL1"/>
    <property type="match status" value="1"/>
</dbReference>
<dbReference type="SMART" id="SM01163">
    <property type="entry name" value="DUF1785"/>
    <property type="match status" value="1"/>
</dbReference>
<dbReference type="PANTHER" id="PTHR22891">
    <property type="entry name" value="EUKARYOTIC TRANSLATION INITIATION FACTOR 2C"/>
    <property type="match status" value="1"/>
</dbReference>
<dbReference type="Gene3D" id="3.30.420.10">
    <property type="entry name" value="Ribonuclease H-like superfamily/Ribonuclease H"/>
    <property type="match status" value="1"/>
</dbReference>
<dbReference type="CDD" id="cd04657">
    <property type="entry name" value="Piwi_ago-like"/>
    <property type="match status" value="1"/>
</dbReference>
<feature type="region of interest" description="Disordered" evidence="1">
    <location>
        <begin position="822"/>
        <end position="841"/>
    </location>
</feature>
<dbReference type="InterPro" id="IPR032474">
    <property type="entry name" value="Argonaute_N"/>
</dbReference>
<dbReference type="Pfam" id="PF16486">
    <property type="entry name" value="ArgoN"/>
    <property type="match status" value="1"/>
</dbReference>
<keyword evidence="4" id="KW-1185">Reference proteome</keyword>
<protein>
    <recommendedName>
        <fullName evidence="2">Piwi domain-containing protein</fullName>
    </recommendedName>
</protein>
<dbReference type="PROSITE" id="PS50822">
    <property type="entry name" value="PIWI"/>
    <property type="match status" value="1"/>
</dbReference>
<dbReference type="AlphaFoldDB" id="A0A8H3FWI9"/>
<dbReference type="InterPro" id="IPR045246">
    <property type="entry name" value="Piwi_ago-like"/>
</dbReference>
<dbReference type="Pfam" id="PF02171">
    <property type="entry name" value="Piwi"/>
    <property type="match status" value="1"/>
</dbReference>
<dbReference type="GO" id="GO:0003676">
    <property type="term" value="F:nucleic acid binding"/>
    <property type="evidence" value="ECO:0007669"/>
    <property type="project" value="InterPro"/>
</dbReference>
<dbReference type="InterPro" id="IPR012337">
    <property type="entry name" value="RNaseH-like_sf"/>
</dbReference>
<dbReference type="InterPro" id="IPR014811">
    <property type="entry name" value="ArgoL1"/>
</dbReference>
<evidence type="ECO:0000256" key="1">
    <source>
        <dbReference type="SAM" id="MobiDB-lite"/>
    </source>
</evidence>
<comment type="caution">
    <text evidence="3">The sequence shown here is derived from an EMBL/GenBank/DDBJ whole genome shotgun (WGS) entry which is preliminary data.</text>
</comment>
<evidence type="ECO:0000313" key="3">
    <source>
        <dbReference type="EMBL" id="CAF9931335.1"/>
    </source>
</evidence>
<dbReference type="InterPro" id="IPR036397">
    <property type="entry name" value="RNaseH_sf"/>
</dbReference>
<dbReference type="InterPro" id="IPR003165">
    <property type="entry name" value="Piwi"/>
</dbReference>
<dbReference type="EMBL" id="CAJPDR010000305">
    <property type="protein sequence ID" value="CAF9931335.1"/>
    <property type="molecule type" value="Genomic_DNA"/>
</dbReference>
<organism evidence="3 4">
    <name type="scientific">Alectoria fallacina</name>
    <dbReference type="NCBI Taxonomy" id="1903189"/>
    <lineage>
        <taxon>Eukaryota</taxon>
        <taxon>Fungi</taxon>
        <taxon>Dikarya</taxon>
        <taxon>Ascomycota</taxon>
        <taxon>Pezizomycotina</taxon>
        <taxon>Lecanoromycetes</taxon>
        <taxon>OSLEUM clade</taxon>
        <taxon>Lecanoromycetidae</taxon>
        <taxon>Lecanorales</taxon>
        <taxon>Lecanorineae</taxon>
        <taxon>Parmeliaceae</taxon>
        <taxon>Alectoria</taxon>
    </lineage>
</organism>
<reference evidence="3" key="1">
    <citation type="submission" date="2021-03" db="EMBL/GenBank/DDBJ databases">
        <authorList>
            <person name="Tagirdzhanova G."/>
        </authorList>
    </citation>
    <scope>NUCLEOTIDE SEQUENCE</scope>
</reference>
<dbReference type="OrthoDB" id="10252740at2759"/>
<evidence type="ECO:0000313" key="4">
    <source>
        <dbReference type="Proteomes" id="UP000664203"/>
    </source>
</evidence>
<feature type="domain" description="Piwi" evidence="2">
    <location>
        <begin position="620"/>
        <end position="943"/>
    </location>
</feature>
<name>A0A8H3FWI9_9LECA</name>
<accession>A0A8H3FWI9</accession>
<dbReference type="SUPFAM" id="SSF101690">
    <property type="entry name" value="PAZ domain"/>
    <property type="match status" value="1"/>
</dbReference>
<dbReference type="SMART" id="SM00950">
    <property type="entry name" value="Piwi"/>
    <property type="match status" value="1"/>
</dbReference>
<dbReference type="Proteomes" id="UP000664203">
    <property type="component" value="Unassembled WGS sequence"/>
</dbReference>